<accession>A0AA49GJ66</accession>
<dbReference type="InterPro" id="IPR012373">
    <property type="entry name" value="Ferrdict_sens_TM"/>
</dbReference>
<dbReference type="PANTHER" id="PTHR30273:SF2">
    <property type="entry name" value="PROTEIN FECR"/>
    <property type="match status" value="1"/>
</dbReference>
<dbReference type="PANTHER" id="PTHR30273">
    <property type="entry name" value="PERIPLASMIC SIGNAL SENSOR AND SIGMA FACTOR ACTIVATOR FECR-RELATED"/>
    <property type="match status" value="1"/>
</dbReference>
<dbReference type="Pfam" id="PF04773">
    <property type="entry name" value="FecR"/>
    <property type="match status" value="1"/>
</dbReference>
<name>A0AA49GJ66_9BACT</name>
<reference evidence="3" key="1">
    <citation type="journal article" date="2023" name="Comput. Struct. Biotechnol. J.">
        <title>Discovery of a novel marine Bacteroidetes with a rich repertoire of carbohydrate-active enzymes.</title>
        <authorList>
            <person name="Chen B."/>
            <person name="Liu G."/>
            <person name="Chen Q."/>
            <person name="Wang H."/>
            <person name="Liu L."/>
            <person name="Tang K."/>
        </authorList>
    </citation>
    <scope>NUCLEOTIDE SEQUENCE</scope>
    <source>
        <strain evidence="3">TK19036</strain>
    </source>
</reference>
<dbReference type="InterPro" id="IPR006860">
    <property type="entry name" value="FecR"/>
</dbReference>
<dbReference type="EMBL" id="CP120682">
    <property type="protein sequence ID" value="WKN35192.1"/>
    <property type="molecule type" value="Genomic_DNA"/>
</dbReference>
<dbReference type="Gene3D" id="2.60.120.1440">
    <property type="match status" value="1"/>
</dbReference>
<dbReference type="InterPro" id="IPR032508">
    <property type="entry name" value="FecR_C"/>
</dbReference>
<dbReference type="AlphaFoldDB" id="A0AA49GJ66"/>
<dbReference type="Pfam" id="PF16344">
    <property type="entry name" value="FecR_C"/>
    <property type="match status" value="1"/>
</dbReference>
<gene>
    <name evidence="3" type="ORF">K4G66_22705</name>
</gene>
<feature type="domain" description="FecR protein" evidence="1">
    <location>
        <begin position="124"/>
        <end position="221"/>
    </location>
</feature>
<evidence type="ECO:0000313" key="3">
    <source>
        <dbReference type="EMBL" id="WKN35192.1"/>
    </source>
</evidence>
<dbReference type="Gene3D" id="3.55.50.30">
    <property type="match status" value="1"/>
</dbReference>
<reference evidence="3" key="2">
    <citation type="journal article" date="2024" name="Antonie Van Leeuwenhoek">
        <title>Roseihalotalea indica gen. nov., sp. nov., a halophilic Bacteroidetes from mesopelagic Southwest Indian Ocean with higher carbohydrate metabolic potential.</title>
        <authorList>
            <person name="Chen B."/>
            <person name="Zhang M."/>
            <person name="Lin D."/>
            <person name="Ye J."/>
            <person name="Tang K."/>
        </authorList>
    </citation>
    <scope>NUCLEOTIDE SEQUENCE</scope>
    <source>
        <strain evidence="3">TK19036</strain>
    </source>
</reference>
<sequence>MDYSQYDVEDFVADPFFSRWVKRPDDETKCFWENWMTEHPEKSDTVAEAKKILLLLKFPVSEATLQEQQASKAHVMQRINAQPMPEEGSAQPWRQYLSMAAAVSLLLLGAYLVWPRSNAEPYQQYATQFGEQREILLPDSSRIKLNANSSLRFKKDWSDSVAREVWLEGEAFFEILKKPLAADGRFIVHTTQLNVEVLGTTFNVQTRHGETQVVLNTGKVKLQAADQEKGKEIVFLEPGEMGTMRDDRLVKTQVNPVVYSSWKDNRLFFENESIRKIARRLEDSYGYQVIVDKPEWLDYTFTGSCPADDISILLTALAESFDLSVTQSNRQIRIQEADISQ</sequence>
<feature type="domain" description="Protein FecR C-terminal" evidence="2">
    <location>
        <begin position="266"/>
        <end position="334"/>
    </location>
</feature>
<protein>
    <submittedName>
        <fullName evidence="3">FecR domain-containing protein</fullName>
    </submittedName>
</protein>
<organism evidence="3">
    <name type="scientific">Roseihalotalea indica</name>
    <dbReference type="NCBI Taxonomy" id="2867963"/>
    <lineage>
        <taxon>Bacteria</taxon>
        <taxon>Pseudomonadati</taxon>
        <taxon>Bacteroidota</taxon>
        <taxon>Cytophagia</taxon>
        <taxon>Cytophagales</taxon>
        <taxon>Catalimonadaceae</taxon>
        <taxon>Roseihalotalea</taxon>
    </lineage>
</organism>
<dbReference type="GO" id="GO:0016989">
    <property type="term" value="F:sigma factor antagonist activity"/>
    <property type="evidence" value="ECO:0007669"/>
    <property type="project" value="TreeGrafter"/>
</dbReference>
<proteinExistence type="predicted"/>
<evidence type="ECO:0000259" key="1">
    <source>
        <dbReference type="Pfam" id="PF04773"/>
    </source>
</evidence>
<evidence type="ECO:0000259" key="2">
    <source>
        <dbReference type="Pfam" id="PF16344"/>
    </source>
</evidence>
<dbReference type="PIRSF" id="PIRSF018266">
    <property type="entry name" value="FecR"/>
    <property type="match status" value="1"/>
</dbReference>